<evidence type="ECO:0000313" key="2">
    <source>
        <dbReference type="Proteomes" id="UP000294830"/>
    </source>
</evidence>
<dbReference type="EMBL" id="SLWB01000016">
    <property type="protein sequence ID" value="TCN63081.1"/>
    <property type="molecule type" value="Genomic_DNA"/>
</dbReference>
<name>A0A4R2E5I4_9BACT</name>
<comment type="caution">
    <text evidence="1">The sequence shown here is derived from an EMBL/GenBank/DDBJ whole genome shotgun (WGS) entry which is preliminary data.</text>
</comment>
<dbReference type="Proteomes" id="UP000294830">
    <property type="component" value="Unassembled WGS sequence"/>
</dbReference>
<gene>
    <name evidence="1" type="ORF">CLV25_11659</name>
</gene>
<evidence type="ECO:0000313" key="1">
    <source>
        <dbReference type="EMBL" id="TCN63081.1"/>
    </source>
</evidence>
<accession>A0A4R2E5I4</accession>
<reference evidence="1 2" key="1">
    <citation type="submission" date="2019-03" db="EMBL/GenBank/DDBJ databases">
        <title>Genomic Encyclopedia of Archaeal and Bacterial Type Strains, Phase II (KMG-II): from individual species to whole genera.</title>
        <authorList>
            <person name="Goeker M."/>
        </authorList>
    </citation>
    <scope>NUCLEOTIDE SEQUENCE [LARGE SCALE GENOMIC DNA]</scope>
    <source>
        <strain evidence="1 2">RL-C</strain>
    </source>
</reference>
<keyword evidence="2" id="KW-1185">Reference proteome</keyword>
<sequence length="153" mass="17995">MDKLRTYDWALFKGKMYPLSTERDVLVSDNSDDLKIGFELQIDYTFGNYYTRPIKPLEVDSAYHVENWGTVDGFKLRIMNYLDGVYYLMVDEKNEAMVKHFGVKPTGYDYLSTSVGKKDEEILDIWEVRTPIKGFPFREPSEVYLKFDGVWLI</sequence>
<dbReference type="RefSeq" id="WP_207895683.1">
    <property type="nucleotide sequence ID" value="NZ_SLWB01000016.1"/>
</dbReference>
<organism evidence="1 2">
    <name type="scientific">Acetobacteroides hydrogenigenes</name>
    <dbReference type="NCBI Taxonomy" id="979970"/>
    <lineage>
        <taxon>Bacteria</taxon>
        <taxon>Pseudomonadati</taxon>
        <taxon>Bacteroidota</taxon>
        <taxon>Bacteroidia</taxon>
        <taxon>Bacteroidales</taxon>
        <taxon>Rikenellaceae</taxon>
        <taxon>Acetobacteroides</taxon>
    </lineage>
</organism>
<protein>
    <submittedName>
        <fullName evidence="1">Uncharacterized protein</fullName>
    </submittedName>
</protein>
<dbReference type="AlphaFoldDB" id="A0A4R2E5I4"/>
<proteinExistence type="predicted"/>